<dbReference type="Pfam" id="PF22873">
    <property type="entry name" value="OAF_C"/>
    <property type="match status" value="1"/>
</dbReference>
<dbReference type="PANTHER" id="PTHR13423">
    <property type="entry name" value="OUT AT FIRST"/>
    <property type="match status" value="1"/>
</dbReference>
<name>A0A7R9KP73_9ACAR</name>
<evidence type="ECO:0000313" key="4">
    <source>
        <dbReference type="EMBL" id="CAD7626825.1"/>
    </source>
</evidence>
<comment type="similarity">
    <text evidence="1">Belongs to the OAF family.</text>
</comment>
<evidence type="ECO:0000313" key="5">
    <source>
        <dbReference type="Proteomes" id="UP000759131"/>
    </source>
</evidence>
<dbReference type="Proteomes" id="UP000759131">
    <property type="component" value="Unassembled WGS sequence"/>
</dbReference>
<dbReference type="InterPro" id="IPR053894">
    <property type="entry name" value="OAF_N"/>
</dbReference>
<dbReference type="InterPro" id="IPR026315">
    <property type="entry name" value="Oaf"/>
</dbReference>
<proteinExistence type="inferred from homology"/>
<accession>A0A7R9KP73</accession>
<dbReference type="AlphaFoldDB" id="A0A7R9KP73"/>
<dbReference type="InterPro" id="IPR053897">
    <property type="entry name" value="Oaf_C"/>
</dbReference>
<gene>
    <name evidence="4" type="ORF">OSB1V03_LOCUS7257</name>
</gene>
<dbReference type="EMBL" id="CAJPIZ010004184">
    <property type="protein sequence ID" value="CAG2107255.1"/>
    <property type="molecule type" value="Genomic_DNA"/>
</dbReference>
<evidence type="ECO:0000259" key="2">
    <source>
        <dbReference type="Pfam" id="PF14941"/>
    </source>
</evidence>
<dbReference type="OrthoDB" id="5947176at2759"/>
<protein>
    <recommendedName>
        <fullName evidence="6">Out at first protein</fullName>
    </recommendedName>
</protein>
<dbReference type="Pfam" id="PF14941">
    <property type="entry name" value="OAF_N"/>
    <property type="match status" value="1"/>
</dbReference>
<sequence>MLNIRNPGAIRQPEEDKGKELLEMDLNIVLDKSSIISQHLPKLCSEAANQTFTREIDLRFWANTGVVNRDIIALTSSVHKSAASTPVQSCPVMSETETDPCVCHLQMCVAWYPCALKYCKTKDGNTSKLQTYRCGIKTCRKCRDFQFHSPFRKNCLWD</sequence>
<feature type="domain" description="Out at first C-terminal" evidence="3">
    <location>
        <begin position="95"/>
        <end position="158"/>
    </location>
</feature>
<reference evidence="4" key="1">
    <citation type="submission" date="2020-11" db="EMBL/GenBank/DDBJ databases">
        <authorList>
            <person name="Tran Van P."/>
        </authorList>
    </citation>
    <scope>NUCLEOTIDE SEQUENCE</scope>
</reference>
<dbReference type="PANTHER" id="PTHR13423:SF2">
    <property type="entry name" value="OUT AT FIRST PROTEIN HOMOLOG"/>
    <property type="match status" value="1"/>
</dbReference>
<feature type="domain" description="Out at first protein BRICHOS-like" evidence="2">
    <location>
        <begin position="4"/>
        <end position="61"/>
    </location>
</feature>
<evidence type="ECO:0000256" key="1">
    <source>
        <dbReference type="ARBA" id="ARBA00005786"/>
    </source>
</evidence>
<organism evidence="4">
    <name type="scientific">Medioppia subpectinata</name>
    <dbReference type="NCBI Taxonomy" id="1979941"/>
    <lineage>
        <taxon>Eukaryota</taxon>
        <taxon>Metazoa</taxon>
        <taxon>Ecdysozoa</taxon>
        <taxon>Arthropoda</taxon>
        <taxon>Chelicerata</taxon>
        <taxon>Arachnida</taxon>
        <taxon>Acari</taxon>
        <taxon>Acariformes</taxon>
        <taxon>Sarcoptiformes</taxon>
        <taxon>Oribatida</taxon>
        <taxon>Brachypylina</taxon>
        <taxon>Oppioidea</taxon>
        <taxon>Oppiidae</taxon>
        <taxon>Medioppia</taxon>
    </lineage>
</organism>
<keyword evidence="5" id="KW-1185">Reference proteome</keyword>
<dbReference type="EMBL" id="OC858759">
    <property type="protein sequence ID" value="CAD7626825.1"/>
    <property type="molecule type" value="Genomic_DNA"/>
</dbReference>
<evidence type="ECO:0008006" key="6">
    <source>
        <dbReference type="Google" id="ProtNLM"/>
    </source>
</evidence>
<evidence type="ECO:0000259" key="3">
    <source>
        <dbReference type="Pfam" id="PF22873"/>
    </source>
</evidence>